<dbReference type="InterPro" id="IPR027417">
    <property type="entry name" value="P-loop_NTPase"/>
</dbReference>
<dbReference type="PANTHER" id="PTHR32071">
    <property type="entry name" value="TRANSCRIPTIONAL REGULATORY PROTEIN"/>
    <property type="match status" value="1"/>
</dbReference>
<dbReference type="PROSITE" id="PS50045">
    <property type="entry name" value="SIGMA54_INTERACT_4"/>
    <property type="match status" value="1"/>
</dbReference>
<dbReference type="STRING" id="91360.SAMN05660330_00820"/>
<dbReference type="InterPro" id="IPR001610">
    <property type="entry name" value="PAC"/>
</dbReference>
<dbReference type="InterPro" id="IPR013655">
    <property type="entry name" value="PAS_fold_3"/>
</dbReference>
<dbReference type="InterPro" id="IPR000700">
    <property type="entry name" value="PAS-assoc_C"/>
</dbReference>
<dbReference type="CDD" id="cd00130">
    <property type="entry name" value="PAS"/>
    <property type="match status" value="3"/>
</dbReference>
<dbReference type="Gene3D" id="1.10.10.60">
    <property type="entry name" value="Homeodomain-like"/>
    <property type="match status" value="1"/>
</dbReference>
<dbReference type="Proteomes" id="UP000199073">
    <property type="component" value="Unassembled WGS sequence"/>
</dbReference>
<evidence type="ECO:0000313" key="12">
    <source>
        <dbReference type="Proteomes" id="UP000199073"/>
    </source>
</evidence>
<dbReference type="PROSITE" id="PS50113">
    <property type="entry name" value="PAC"/>
    <property type="match status" value="2"/>
</dbReference>
<dbReference type="Gene3D" id="1.10.8.60">
    <property type="match status" value="1"/>
</dbReference>
<feature type="domain" description="PAC" evidence="10">
    <location>
        <begin position="246"/>
        <end position="299"/>
    </location>
</feature>
<reference evidence="11 12" key="1">
    <citation type="submission" date="2016-10" db="EMBL/GenBank/DDBJ databases">
        <authorList>
            <person name="de Groot N.N."/>
        </authorList>
    </citation>
    <scope>NUCLEOTIDE SEQUENCE [LARGE SCALE GENOMIC DNA]</scope>
    <source>
        <strain evidence="11 12">DSM 12130</strain>
    </source>
</reference>
<dbReference type="PROSITE" id="PS50112">
    <property type="entry name" value="PAS"/>
    <property type="match status" value="2"/>
</dbReference>
<keyword evidence="12" id="KW-1185">Reference proteome</keyword>
<evidence type="ECO:0000256" key="7">
    <source>
        <dbReference type="SAM" id="Coils"/>
    </source>
</evidence>
<keyword evidence="4" id="KW-0805">Transcription regulation</keyword>
<dbReference type="SMART" id="SM00382">
    <property type="entry name" value="AAA"/>
    <property type="match status" value="1"/>
</dbReference>
<dbReference type="PANTHER" id="PTHR32071:SF57">
    <property type="entry name" value="C4-DICARBOXYLATE TRANSPORT TRANSCRIPTIONAL REGULATORY PROTEIN DCTD"/>
    <property type="match status" value="1"/>
</dbReference>
<dbReference type="InterPro" id="IPR000014">
    <property type="entry name" value="PAS"/>
</dbReference>
<evidence type="ECO:0000259" key="9">
    <source>
        <dbReference type="PROSITE" id="PS50112"/>
    </source>
</evidence>
<dbReference type="InterPro" id="IPR002078">
    <property type="entry name" value="Sigma_54_int"/>
</dbReference>
<dbReference type="InterPro" id="IPR035965">
    <property type="entry name" value="PAS-like_dom_sf"/>
</dbReference>
<keyword evidence="3" id="KW-0067">ATP-binding</keyword>
<dbReference type="GO" id="GO:0006355">
    <property type="term" value="P:regulation of DNA-templated transcription"/>
    <property type="evidence" value="ECO:0007669"/>
    <property type="project" value="InterPro"/>
</dbReference>
<keyword evidence="1" id="KW-0547">Nucleotide-binding</keyword>
<feature type="domain" description="PAC" evidence="10">
    <location>
        <begin position="117"/>
        <end position="169"/>
    </location>
</feature>
<organism evidence="11 12">
    <name type="scientific">Desulforhopalus singaporensis</name>
    <dbReference type="NCBI Taxonomy" id="91360"/>
    <lineage>
        <taxon>Bacteria</taxon>
        <taxon>Pseudomonadati</taxon>
        <taxon>Thermodesulfobacteriota</taxon>
        <taxon>Desulfobulbia</taxon>
        <taxon>Desulfobulbales</taxon>
        <taxon>Desulfocapsaceae</taxon>
        <taxon>Desulforhopalus</taxon>
    </lineage>
</organism>
<dbReference type="Pfam" id="PF00158">
    <property type="entry name" value="Sigma54_activat"/>
    <property type="match status" value="1"/>
</dbReference>
<dbReference type="RefSeq" id="WP_092220038.1">
    <property type="nucleotide sequence ID" value="NZ_FNJI01000004.1"/>
</dbReference>
<dbReference type="InterPro" id="IPR030828">
    <property type="entry name" value="HTH_TyrR"/>
</dbReference>
<evidence type="ECO:0000256" key="2">
    <source>
        <dbReference type="ARBA" id="ARBA00022797"/>
    </source>
</evidence>
<dbReference type="PROSITE" id="PS00688">
    <property type="entry name" value="SIGMA54_INTERACT_3"/>
    <property type="match status" value="1"/>
</dbReference>
<dbReference type="Pfam" id="PF18024">
    <property type="entry name" value="HTH_50"/>
    <property type="match status" value="1"/>
</dbReference>
<dbReference type="InterPro" id="IPR013767">
    <property type="entry name" value="PAS_fold"/>
</dbReference>
<dbReference type="EMBL" id="FNJI01000004">
    <property type="protein sequence ID" value="SDO68170.1"/>
    <property type="molecule type" value="Genomic_DNA"/>
</dbReference>
<evidence type="ECO:0000259" key="8">
    <source>
        <dbReference type="PROSITE" id="PS50045"/>
    </source>
</evidence>
<evidence type="ECO:0000256" key="6">
    <source>
        <dbReference type="ARBA" id="ARBA00029500"/>
    </source>
</evidence>
<feature type="domain" description="PAS" evidence="9">
    <location>
        <begin position="170"/>
        <end position="242"/>
    </location>
</feature>
<dbReference type="Pfam" id="PF00989">
    <property type="entry name" value="PAS"/>
    <property type="match status" value="1"/>
</dbReference>
<keyword evidence="2" id="KW-0058">Aromatic hydrocarbons catabolism</keyword>
<evidence type="ECO:0000256" key="5">
    <source>
        <dbReference type="ARBA" id="ARBA00023163"/>
    </source>
</evidence>
<dbReference type="OrthoDB" id="9763792at2"/>
<proteinExistence type="predicted"/>
<feature type="coiled-coil region" evidence="7">
    <location>
        <begin position="422"/>
        <end position="449"/>
    </location>
</feature>
<dbReference type="InterPro" id="IPR058031">
    <property type="entry name" value="AAA_lid_NorR"/>
</dbReference>
<dbReference type="SUPFAM" id="SSF55785">
    <property type="entry name" value="PYP-like sensor domain (PAS domain)"/>
    <property type="match status" value="3"/>
</dbReference>
<dbReference type="SMART" id="SM00091">
    <property type="entry name" value="PAS"/>
    <property type="match status" value="3"/>
</dbReference>
<dbReference type="SUPFAM" id="SSF52540">
    <property type="entry name" value="P-loop containing nucleoside triphosphate hydrolases"/>
    <property type="match status" value="1"/>
</dbReference>
<dbReference type="Pfam" id="PF25601">
    <property type="entry name" value="AAA_lid_14"/>
    <property type="match status" value="1"/>
</dbReference>
<name>A0A1H0LJT4_9BACT</name>
<dbReference type="Pfam" id="PF08447">
    <property type="entry name" value="PAS_3"/>
    <property type="match status" value="1"/>
</dbReference>
<dbReference type="NCBIfam" id="TIGR00229">
    <property type="entry name" value="sensory_box"/>
    <property type="match status" value="2"/>
</dbReference>
<protein>
    <recommendedName>
        <fullName evidence="6">HTH-type transcriptional regulatory protein TyrR</fullName>
    </recommendedName>
</protein>
<evidence type="ECO:0000256" key="4">
    <source>
        <dbReference type="ARBA" id="ARBA00023015"/>
    </source>
</evidence>
<accession>A0A1H0LJT4</accession>
<dbReference type="Pfam" id="PF13188">
    <property type="entry name" value="PAS_8"/>
    <property type="match status" value="1"/>
</dbReference>
<dbReference type="AlphaFoldDB" id="A0A1H0LJT4"/>
<dbReference type="GO" id="GO:0005524">
    <property type="term" value="F:ATP binding"/>
    <property type="evidence" value="ECO:0007669"/>
    <property type="project" value="UniProtKB-KW"/>
</dbReference>
<dbReference type="InterPro" id="IPR025944">
    <property type="entry name" value="Sigma_54_int_dom_CS"/>
</dbReference>
<dbReference type="Gene3D" id="3.40.50.300">
    <property type="entry name" value="P-loop containing nucleotide triphosphate hydrolases"/>
    <property type="match status" value="1"/>
</dbReference>
<dbReference type="SMART" id="SM00086">
    <property type="entry name" value="PAC"/>
    <property type="match status" value="2"/>
</dbReference>
<evidence type="ECO:0000256" key="3">
    <source>
        <dbReference type="ARBA" id="ARBA00022840"/>
    </source>
</evidence>
<evidence type="ECO:0000256" key="1">
    <source>
        <dbReference type="ARBA" id="ARBA00022741"/>
    </source>
</evidence>
<keyword evidence="7" id="KW-0175">Coiled coil</keyword>
<evidence type="ECO:0000313" key="11">
    <source>
        <dbReference type="EMBL" id="SDO68170.1"/>
    </source>
</evidence>
<dbReference type="SUPFAM" id="SSF46689">
    <property type="entry name" value="Homeodomain-like"/>
    <property type="match status" value="1"/>
</dbReference>
<evidence type="ECO:0000259" key="10">
    <source>
        <dbReference type="PROSITE" id="PS50113"/>
    </source>
</evidence>
<feature type="domain" description="PAS" evidence="9">
    <location>
        <begin position="318"/>
        <end position="366"/>
    </location>
</feature>
<gene>
    <name evidence="11" type="ORF">SAMN05660330_00820</name>
</gene>
<dbReference type="FunFam" id="3.40.50.300:FF:000006">
    <property type="entry name" value="DNA-binding transcriptional regulator NtrC"/>
    <property type="match status" value="1"/>
</dbReference>
<dbReference type="InterPro" id="IPR003593">
    <property type="entry name" value="AAA+_ATPase"/>
</dbReference>
<sequence>METLKLAGAAEGTQRKSRVPMPELLKKTFRNTAFWQGVADQMPFGILISEPPGTRILVINREACRIFGIAAVAPGECVDFREVFFGAGGKCFYASKDVLREDSFSSGFFGKNCYVARAFDVQIQQPGGQKRYMSVTSSSITDSNRNPIAMISIVEDINARKENEIKIRRDLKRLEYALNAAVDGLWEWDIPKDSGYLSPRYHQIYGFENNDLPGDIKFWHSMLHPDDRKEALARLVKALKSPDDNYTSTYRMKSRDGKYRWILSKAIVTRRGCDGTVEKMVGTHQDISRQVMLENHLKNANQILQQEVLHQTMHLKEANQQLETILNSSSESIWVCDGSGVILKANKAASETIGLDAEKFIGKKMISLVEDGLIDRSITVEVLATKKQVTRMQKIFKTDKDLMVTGTPVLDENGDISMVIINEVDLTTLNELKREIEDAQTKSRLFQEELNQISMLELHEQNMVATSEGMKQVVTMAMKLARMDVSNILILGASGTGKSLIAKFMHNNGPRKNKPFLQINCAALPESLLEAELFGYEKGAFTGAQDKGKIGLFELAEDGTIFLDEIGELSLNVQAKILKCIEEKEIMHLGGLGVIKIHCNIITATNVDLVQKVHEKTFREDLFYRINIFSITIPSLKTRSEDIIELSLMFLRKYNEKYGMNKKFSQDCLHRLQQHDFPGNVRELKNRIQKAVVITDNELITDLIELSSAPVESKNSGKVASFPAGSVGLAEMVDQFEKNILLEAARKCSSSRRLAALLKTSQSTVVRRFRKHGLTHMLTRDRTV</sequence>
<dbReference type="Gene3D" id="3.30.450.20">
    <property type="entry name" value="PAS domain"/>
    <property type="match status" value="3"/>
</dbReference>
<dbReference type="InterPro" id="IPR009057">
    <property type="entry name" value="Homeodomain-like_sf"/>
</dbReference>
<feature type="domain" description="Sigma-54 factor interaction" evidence="8">
    <location>
        <begin position="463"/>
        <end position="693"/>
    </location>
</feature>
<dbReference type="CDD" id="cd00009">
    <property type="entry name" value="AAA"/>
    <property type="match status" value="1"/>
</dbReference>
<keyword evidence="5" id="KW-0804">Transcription</keyword>
<dbReference type="GO" id="GO:0003677">
    <property type="term" value="F:DNA binding"/>
    <property type="evidence" value="ECO:0007669"/>
    <property type="project" value="UniProtKB-KW"/>
</dbReference>